<accession>A0A923G9R3</accession>
<reference evidence="1" key="1">
    <citation type="journal article" date="2020" name="Microorganisms">
        <title>Reliable Identification of Environmental Pseudomonas Isolates Using the rpoD Gene.</title>
        <authorList>
            <consortium name="The Broad Institute Genome Sequencing Platform"/>
            <person name="Girard L."/>
            <person name="Lood C."/>
            <person name="Rokni-Zadeh H."/>
            <person name="van Noort V."/>
            <person name="Lavigne R."/>
            <person name="De Mot R."/>
        </authorList>
    </citation>
    <scope>NUCLEOTIDE SEQUENCE</scope>
    <source>
        <strain evidence="1">BW13M1</strain>
    </source>
</reference>
<evidence type="ECO:0008006" key="2">
    <source>
        <dbReference type="Google" id="ProtNLM"/>
    </source>
</evidence>
<proteinExistence type="predicted"/>
<reference evidence="1" key="2">
    <citation type="submission" date="2020-07" db="EMBL/GenBank/DDBJ databases">
        <authorList>
            <person name="Lood C."/>
            <person name="Girard L."/>
        </authorList>
    </citation>
    <scope>NUCLEOTIDE SEQUENCE</scope>
    <source>
        <strain evidence="1">BW13M1</strain>
    </source>
</reference>
<comment type="caution">
    <text evidence="1">The sequence shown here is derived from an EMBL/GenBank/DDBJ whole genome shotgun (WGS) entry which is preliminary data.</text>
</comment>
<organism evidence="1">
    <name type="scientific">Pseudomonas peradeniyensis</name>
    <dbReference type="NCBI Taxonomy" id="2745488"/>
    <lineage>
        <taxon>Bacteria</taxon>
        <taxon>Pseudomonadati</taxon>
        <taxon>Pseudomonadota</taxon>
        <taxon>Gammaproteobacteria</taxon>
        <taxon>Pseudomonadales</taxon>
        <taxon>Pseudomonadaceae</taxon>
        <taxon>Pseudomonas</taxon>
    </lineage>
</organism>
<evidence type="ECO:0000313" key="1">
    <source>
        <dbReference type="EMBL" id="MBC3446910.1"/>
    </source>
</evidence>
<dbReference type="AlphaFoldDB" id="A0A923G9R3"/>
<dbReference type="RefSeq" id="WP_186733661.1">
    <property type="nucleotide sequence ID" value="NZ_JABWRJ020000004.1"/>
</dbReference>
<name>A0A923G9R3_9PSED</name>
<dbReference type="EMBL" id="JABWRJ010000016">
    <property type="protein sequence ID" value="MBC3446910.1"/>
    <property type="molecule type" value="Genomic_DNA"/>
</dbReference>
<gene>
    <name evidence="1" type="ORF">HU751_14095</name>
</gene>
<sequence length="71" mass="8194">MFERLQDINDEQCVAEGVGTSEHAVDMKLTKPQGESLPKPMLKDLWVSINGPEAWENNPWVWVVEFKRIEP</sequence>
<protein>
    <recommendedName>
        <fullName evidence="2">Morphogenetic protein</fullName>
    </recommendedName>
</protein>